<accession>A0A3L7A446</accession>
<dbReference type="OrthoDB" id="5102148at2"/>
<dbReference type="Proteomes" id="UP000272503">
    <property type="component" value="Unassembled WGS sequence"/>
</dbReference>
<feature type="transmembrane region" description="Helical" evidence="1">
    <location>
        <begin position="35"/>
        <end position="58"/>
    </location>
</feature>
<organism evidence="2 3">
    <name type="scientific">Mycetocola tolaasinivorans</name>
    <dbReference type="NCBI Taxonomy" id="76635"/>
    <lineage>
        <taxon>Bacteria</taxon>
        <taxon>Bacillati</taxon>
        <taxon>Actinomycetota</taxon>
        <taxon>Actinomycetes</taxon>
        <taxon>Micrococcales</taxon>
        <taxon>Microbacteriaceae</taxon>
        <taxon>Mycetocola</taxon>
    </lineage>
</organism>
<keyword evidence="1" id="KW-1133">Transmembrane helix</keyword>
<comment type="caution">
    <text evidence="2">The sequence shown here is derived from an EMBL/GenBank/DDBJ whole genome shotgun (WGS) entry which is preliminary data.</text>
</comment>
<gene>
    <name evidence="2" type="ORF">D9V32_11660</name>
</gene>
<evidence type="ECO:0000313" key="2">
    <source>
        <dbReference type="EMBL" id="RLP75069.1"/>
    </source>
</evidence>
<evidence type="ECO:0000313" key="3">
    <source>
        <dbReference type="Proteomes" id="UP000272503"/>
    </source>
</evidence>
<keyword evidence="1" id="KW-0812">Transmembrane</keyword>
<dbReference type="AlphaFoldDB" id="A0A3L7A446"/>
<proteinExistence type="predicted"/>
<sequence>MSDASPGHHTGSPGSTHTYFLGENMATRRSTGRSVLLWIGAGLWVILPFGLIAAIVLWSGQIRFTEAAETWTPVETGQAQTDSPMELALGWEQGPVLRAPAWTGLITAVQPPRTTVAHGDVVVTIDGIDRIAAHTPAPFWRPIGPDTIAGADIGALNTLLGDLGLARGTANTFGSGTARGITQLAKKLGAEGDTFDPAWVLHLAEPRITVGAAAFSVGQTAPAAGEELFAPRPRVTAALVTGEGMAPENEGPLGGGGNGGARAALPVFDAERIMRMPVPAEAILRVGGTEIPLEETRDSVTAEGLAALTETVGAGEAKVRALISQTTQTQGWQVPAAAVYGVGAASCVLTKDGPVRVEVSAGEGGSVVVSGELSTASRVLLQVPAERRACP</sequence>
<dbReference type="RefSeq" id="WP_147440463.1">
    <property type="nucleotide sequence ID" value="NZ_RCUX01000008.1"/>
</dbReference>
<reference evidence="2 3" key="1">
    <citation type="submission" date="2018-10" db="EMBL/GenBank/DDBJ databases">
        <authorList>
            <person name="Li J."/>
        </authorList>
    </citation>
    <scope>NUCLEOTIDE SEQUENCE [LARGE SCALE GENOMIC DNA]</scope>
    <source>
        <strain evidence="2 3">IF 016277</strain>
    </source>
</reference>
<name>A0A3L7A446_9MICO</name>
<keyword evidence="1" id="KW-0472">Membrane</keyword>
<keyword evidence="3" id="KW-1185">Reference proteome</keyword>
<dbReference type="EMBL" id="RCUX01000008">
    <property type="protein sequence ID" value="RLP75069.1"/>
    <property type="molecule type" value="Genomic_DNA"/>
</dbReference>
<evidence type="ECO:0000256" key="1">
    <source>
        <dbReference type="SAM" id="Phobius"/>
    </source>
</evidence>
<protein>
    <submittedName>
        <fullName evidence="2">Uncharacterized protein</fullName>
    </submittedName>
</protein>